<dbReference type="GeneID" id="11503853"/>
<dbReference type="FunCoup" id="G8ZV08">
    <property type="interactions" value="36"/>
</dbReference>
<dbReference type="GO" id="GO:0032880">
    <property type="term" value="P:regulation of protein localization"/>
    <property type="evidence" value="ECO:0007669"/>
    <property type="project" value="EnsemblFungi"/>
</dbReference>
<comment type="similarity">
    <text evidence="3">Belongs to the BLOC1S4 family.</text>
</comment>
<dbReference type="GO" id="GO:0007032">
    <property type="term" value="P:endosome organization"/>
    <property type="evidence" value="ECO:0007669"/>
    <property type="project" value="EnsemblFungi"/>
</dbReference>
<keyword evidence="6" id="KW-0963">Cytoplasm</keyword>
<dbReference type="PANTHER" id="PTHR39145:SF1">
    <property type="entry name" value="BIOGENESIS OF LYSOSOME-RELATED ORGANELLES COMPLEX 1 SUBUNIT CNL1"/>
    <property type="match status" value="1"/>
</dbReference>
<proteinExistence type="inferred from homology"/>
<evidence type="ECO:0000256" key="7">
    <source>
        <dbReference type="ARBA" id="ARBA00029995"/>
    </source>
</evidence>
<evidence type="ECO:0000256" key="5">
    <source>
        <dbReference type="ARBA" id="ARBA00022448"/>
    </source>
</evidence>
<reference evidence="8 9" key="1">
    <citation type="journal article" date="2011" name="Proc. Natl. Acad. Sci. U.S.A.">
        <title>Evolutionary erosion of yeast sex chromosomes by mating-type switching accidents.</title>
        <authorList>
            <person name="Gordon J.L."/>
            <person name="Armisen D."/>
            <person name="Proux-Wera E."/>
            <person name="Oheigeartaigh S.S."/>
            <person name="Byrne K.P."/>
            <person name="Wolfe K.H."/>
        </authorList>
    </citation>
    <scope>NUCLEOTIDE SEQUENCE [LARGE SCALE GENOMIC DNA]</scope>
    <source>
        <strain evidence="9">ATCC 10662 / CBS 1146 / NBRC 0425 / NCYC 2629 / NRRL Y-866</strain>
    </source>
</reference>
<evidence type="ECO:0000256" key="1">
    <source>
        <dbReference type="ARBA" id="ARBA00003807"/>
    </source>
</evidence>
<evidence type="ECO:0000256" key="2">
    <source>
        <dbReference type="ARBA" id="ARBA00004496"/>
    </source>
</evidence>
<dbReference type="HOGENOM" id="CLU_141728_1_0_1"/>
<accession>G8ZV08</accession>
<evidence type="ECO:0000313" key="8">
    <source>
        <dbReference type="EMBL" id="CCE92452.1"/>
    </source>
</evidence>
<sequence>MSSGVNTGATNEDPLGIDKLSVDYDYLLYKINDYVTSIQMETIAICKRHNELITDGIVEGVIEKNIQGFDEILKKCQELENHFDMMDQIAQISESFKFRLKHIIQDYKCLKG</sequence>
<dbReference type="OrthoDB" id="5424991at2759"/>
<comment type="function">
    <text evidence="1">Component of the biogenesis of lysosome-related organelles complex-1 (BLOC-1), a complex that is involved in endosomal cargo sorting.</text>
</comment>
<dbReference type="GO" id="GO:0031083">
    <property type="term" value="C:BLOC-1 complex"/>
    <property type="evidence" value="ECO:0007669"/>
    <property type="project" value="EnsemblFungi"/>
</dbReference>
<dbReference type="PANTHER" id="PTHR39145">
    <property type="entry name" value="BIOGENESIS OF LYSOSOME-RELATED ORGANELLES COMPLEX 1 SUBUNIT CNL1"/>
    <property type="match status" value="1"/>
</dbReference>
<dbReference type="InParanoid" id="G8ZV08"/>
<evidence type="ECO:0000256" key="3">
    <source>
        <dbReference type="ARBA" id="ARBA00007289"/>
    </source>
</evidence>
<protein>
    <recommendedName>
        <fullName evidence="4">Biogenesis of lysosome-related organelles complex 1 subunit CNL1</fullName>
    </recommendedName>
    <alternativeName>
        <fullName evidence="7">CNO-like protein 1</fullName>
    </alternativeName>
</protein>
<gene>
    <name evidence="8" type="primary">TDEL0E02090</name>
    <name evidence="8" type="ORF">TDEL_0E02090</name>
</gene>
<evidence type="ECO:0000313" key="9">
    <source>
        <dbReference type="Proteomes" id="UP000005627"/>
    </source>
</evidence>
<dbReference type="CDD" id="cd24144">
    <property type="entry name" value="BLOC1_CNL1"/>
    <property type="match status" value="1"/>
</dbReference>
<dbReference type="AlphaFoldDB" id="G8ZV08"/>
<dbReference type="RefSeq" id="XP_003681663.1">
    <property type="nucleotide sequence ID" value="XM_003681615.1"/>
</dbReference>
<name>G8ZV08_TORDE</name>
<dbReference type="EMBL" id="HE616746">
    <property type="protein sequence ID" value="CCE92452.1"/>
    <property type="molecule type" value="Genomic_DNA"/>
</dbReference>
<dbReference type="STRING" id="1076872.G8ZV08"/>
<organism evidence="8 9">
    <name type="scientific">Torulaspora delbrueckii</name>
    <name type="common">Yeast</name>
    <name type="synonym">Candida colliculosa</name>
    <dbReference type="NCBI Taxonomy" id="4950"/>
    <lineage>
        <taxon>Eukaryota</taxon>
        <taxon>Fungi</taxon>
        <taxon>Dikarya</taxon>
        <taxon>Ascomycota</taxon>
        <taxon>Saccharomycotina</taxon>
        <taxon>Saccharomycetes</taxon>
        <taxon>Saccharomycetales</taxon>
        <taxon>Saccharomycetaceae</taxon>
        <taxon>Torulaspora</taxon>
    </lineage>
</organism>
<evidence type="ECO:0000256" key="4">
    <source>
        <dbReference type="ARBA" id="ARBA00014971"/>
    </source>
</evidence>
<dbReference type="GO" id="GO:0005768">
    <property type="term" value="C:endosome"/>
    <property type="evidence" value="ECO:0007669"/>
    <property type="project" value="EnsemblFungi"/>
</dbReference>
<comment type="subcellular location">
    <subcellularLocation>
        <location evidence="2">Cytoplasm</location>
    </subcellularLocation>
</comment>
<evidence type="ECO:0000256" key="6">
    <source>
        <dbReference type="ARBA" id="ARBA00022490"/>
    </source>
</evidence>
<dbReference type="eggNOG" id="ENOG502S4DQ">
    <property type="taxonomic scope" value="Eukaryota"/>
</dbReference>
<keyword evidence="9" id="KW-1185">Reference proteome</keyword>
<dbReference type="Proteomes" id="UP000005627">
    <property type="component" value="Chromosome 5"/>
</dbReference>
<dbReference type="InterPro" id="IPR034455">
    <property type="entry name" value="CNL1"/>
</dbReference>
<keyword evidence="5" id="KW-0813">Transport</keyword>
<dbReference type="KEGG" id="tdl:TDEL_0E02090"/>